<keyword evidence="2" id="KW-1185">Reference proteome</keyword>
<proteinExistence type="predicted"/>
<evidence type="ECO:0000313" key="1">
    <source>
        <dbReference type="EMBL" id="KAF2136305.1"/>
    </source>
</evidence>
<evidence type="ECO:0000313" key="2">
    <source>
        <dbReference type="Proteomes" id="UP000799438"/>
    </source>
</evidence>
<dbReference type="AlphaFoldDB" id="A0A6A6AZC7"/>
<dbReference type="EMBL" id="ML995525">
    <property type="protein sequence ID" value="KAF2136305.1"/>
    <property type="molecule type" value="Genomic_DNA"/>
</dbReference>
<accession>A0A6A6AZC7</accession>
<gene>
    <name evidence="1" type="ORF">K452DRAFT_292501</name>
</gene>
<protein>
    <submittedName>
        <fullName evidence="1">Uncharacterized protein</fullName>
    </submittedName>
</protein>
<reference evidence="1" key="1">
    <citation type="journal article" date="2020" name="Stud. Mycol.">
        <title>101 Dothideomycetes genomes: a test case for predicting lifestyles and emergence of pathogens.</title>
        <authorList>
            <person name="Haridas S."/>
            <person name="Albert R."/>
            <person name="Binder M."/>
            <person name="Bloem J."/>
            <person name="Labutti K."/>
            <person name="Salamov A."/>
            <person name="Andreopoulos B."/>
            <person name="Baker S."/>
            <person name="Barry K."/>
            <person name="Bills G."/>
            <person name="Bluhm B."/>
            <person name="Cannon C."/>
            <person name="Castanera R."/>
            <person name="Culley D."/>
            <person name="Daum C."/>
            <person name="Ezra D."/>
            <person name="Gonzalez J."/>
            <person name="Henrissat B."/>
            <person name="Kuo A."/>
            <person name="Liang C."/>
            <person name="Lipzen A."/>
            <person name="Lutzoni F."/>
            <person name="Magnuson J."/>
            <person name="Mondo S."/>
            <person name="Nolan M."/>
            <person name="Ohm R."/>
            <person name="Pangilinan J."/>
            <person name="Park H.-J."/>
            <person name="Ramirez L."/>
            <person name="Alfaro M."/>
            <person name="Sun H."/>
            <person name="Tritt A."/>
            <person name="Yoshinaga Y."/>
            <person name="Zwiers L.-H."/>
            <person name="Turgeon B."/>
            <person name="Goodwin S."/>
            <person name="Spatafora J."/>
            <person name="Crous P."/>
            <person name="Grigoriev I."/>
        </authorList>
    </citation>
    <scope>NUCLEOTIDE SEQUENCE</scope>
    <source>
        <strain evidence="1">CBS 121167</strain>
    </source>
</reference>
<dbReference type="GeneID" id="54298881"/>
<sequence>MDPFEIEDFEIGNPLSRTGRDVMVFANDCMNCHAGSCEMHDHYARLSAKEVVDDPNELSGS</sequence>
<name>A0A6A6AZC7_9PEZI</name>
<dbReference type="RefSeq" id="XP_033392023.1">
    <property type="nucleotide sequence ID" value="XM_033541385.1"/>
</dbReference>
<dbReference type="Proteomes" id="UP000799438">
    <property type="component" value="Unassembled WGS sequence"/>
</dbReference>
<organism evidence="1 2">
    <name type="scientific">Aplosporella prunicola CBS 121167</name>
    <dbReference type="NCBI Taxonomy" id="1176127"/>
    <lineage>
        <taxon>Eukaryota</taxon>
        <taxon>Fungi</taxon>
        <taxon>Dikarya</taxon>
        <taxon>Ascomycota</taxon>
        <taxon>Pezizomycotina</taxon>
        <taxon>Dothideomycetes</taxon>
        <taxon>Dothideomycetes incertae sedis</taxon>
        <taxon>Botryosphaeriales</taxon>
        <taxon>Aplosporellaceae</taxon>
        <taxon>Aplosporella</taxon>
    </lineage>
</organism>